<name>A0ABY8QBP1_9RHOB</name>
<comment type="similarity">
    <text evidence="1">Belongs to the bactofilin family.</text>
</comment>
<gene>
    <name evidence="2" type="ORF">QF092_18905</name>
</gene>
<evidence type="ECO:0000313" key="2">
    <source>
        <dbReference type="EMBL" id="WGV18286.1"/>
    </source>
</evidence>
<evidence type="ECO:0000313" key="3">
    <source>
        <dbReference type="Proteomes" id="UP001230978"/>
    </source>
</evidence>
<geneLocation type="plasmid" evidence="2 3">
    <name>unnamed1</name>
</geneLocation>
<dbReference type="PANTHER" id="PTHR35024:SF4">
    <property type="entry name" value="POLYMER-FORMING CYTOSKELETAL PROTEIN"/>
    <property type="match status" value="1"/>
</dbReference>
<dbReference type="Pfam" id="PF04519">
    <property type="entry name" value="Bactofilin"/>
    <property type="match status" value="1"/>
</dbReference>
<protein>
    <submittedName>
        <fullName evidence="2">Polymer-forming cytoskeletal protein</fullName>
    </submittedName>
</protein>
<dbReference type="RefSeq" id="WP_281470361.1">
    <property type="nucleotide sequence ID" value="NZ_CP124536.1"/>
</dbReference>
<accession>A0ABY8QBP1</accession>
<dbReference type="EMBL" id="CP124536">
    <property type="protein sequence ID" value="WGV18286.1"/>
    <property type="molecule type" value="Genomic_DNA"/>
</dbReference>
<reference evidence="2 3" key="1">
    <citation type="submission" date="2023-04" db="EMBL/GenBank/DDBJ databases">
        <title>YMD61, complete Genome.</title>
        <authorList>
            <person name="Zhang J."/>
        </authorList>
    </citation>
    <scope>NUCLEOTIDE SEQUENCE [LARGE SCALE GENOMIC DNA]</scope>
    <source>
        <strain evidence="2 3">YMD61</strain>
        <plasmid evidence="2 3">unnamed1</plasmid>
    </source>
</reference>
<dbReference type="InterPro" id="IPR007607">
    <property type="entry name" value="BacA/B"/>
</dbReference>
<organism evidence="2 3">
    <name type="scientific">Fuscovulum ytuae</name>
    <dbReference type="NCBI Taxonomy" id="3042299"/>
    <lineage>
        <taxon>Bacteria</taxon>
        <taxon>Pseudomonadati</taxon>
        <taxon>Pseudomonadota</taxon>
        <taxon>Alphaproteobacteria</taxon>
        <taxon>Rhodobacterales</taxon>
        <taxon>Paracoccaceae</taxon>
        <taxon>Fuscovulum</taxon>
    </lineage>
</organism>
<keyword evidence="2" id="KW-0614">Plasmid</keyword>
<dbReference type="Proteomes" id="UP001230978">
    <property type="component" value="Plasmid unnamed1"/>
</dbReference>
<sequence>MAAAQTHFFADHSPARCPFVSHLVQSVGMMLSRGSTKMKTPNGDLDLDRWPDPAGAKALRTVFAQDLVVEGDATSSGPIEVQGNVVGSLRAPEISVAGSGRVEGSVVAHDLVVLGAVSGRVSARNVQLAPSAVVQADVIHERIAIEAGAELEGRLQRRA</sequence>
<evidence type="ECO:0000256" key="1">
    <source>
        <dbReference type="ARBA" id="ARBA00044755"/>
    </source>
</evidence>
<proteinExistence type="inferred from homology"/>
<keyword evidence="3" id="KW-1185">Reference proteome</keyword>
<dbReference type="PANTHER" id="PTHR35024">
    <property type="entry name" value="HYPOTHETICAL CYTOSOLIC PROTEIN"/>
    <property type="match status" value="1"/>
</dbReference>